<name>A0A5B2XRZ5_9PSEU</name>
<dbReference type="InterPro" id="IPR002347">
    <property type="entry name" value="SDR_fam"/>
</dbReference>
<dbReference type="GO" id="GO:0016491">
    <property type="term" value="F:oxidoreductase activity"/>
    <property type="evidence" value="ECO:0007669"/>
    <property type="project" value="UniProtKB-KW"/>
</dbReference>
<keyword evidence="4" id="KW-1185">Reference proteome</keyword>
<dbReference type="OrthoDB" id="9775296at2"/>
<evidence type="ECO:0000313" key="3">
    <source>
        <dbReference type="EMBL" id="KAA2265712.1"/>
    </source>
</evidence>
<dbReference type="PANTHER" id="PTHR43669">
    <property type="entry name" value="5-KETO-D-GLUCONATE 5-REDUCTASE"/>
    <property type="match status" value="1"/>
</dbReference>
<organism evidence="3 4">
    <name type="scientific">Solihabitans fulvus</name>
    <dbReference type="NCBI Taxonomy" id="1892852"/>
    <lineage>
        <taxon>Bacteria</taxon>
        <taxon>Bacillati</taxon>
        <taxon>Actinomycetota</taxon>
        <taxon>Actinomycetes</taxon>
        <taxon>Pseudonocardiales</taxon>
        <taxon>Pseudonocardiaceae</taxon>
        <taxon>Solihabitans</taxon>
    </lineage>
</organism>
<dbReference type="InterPro" id="IPR036291">
    <property type="entry name" value="NAD(P)-bd_dom_sf"/>
</dbReference>
<accession>A0A5B2XRZ5</accession>
<evidence type="ECO:0000256" key="2">
    <source>
        <dbReference type="ARBA" id="ARBA00023002"/>
    </source>
</evidence>
<dbReference type="EMBL" id="VUOB01000005">
    <property type="protein sequence ID" value="KAA2265712.1"/>
    <property type="molecule type" value="Genomic_DNA"/>
</dbReference>
<dbReference type="Proteomes" id="UP000323454">
    <property type="component" value="Unassembled WGS sequence"/>
</dbReference>
<dbReference type="RefSeq" id="WP_149847997.1">
    <property type="nucleotide sequence ID" value="NZ_VUOB01000005.1"/>
</dbReference>
<gene>
    <name evidence="3" type="ORF">F0L68_03835</name>
</gene>
<proteinExistence type="inferred from homology"/>
<reference evidence="3 4" key="1">
    <citation type="submission" date="2019-09" db="EMBL/GenBank/DDBJ databases">
        <title>Goodfellowia gen. nov., a new genus of the Pseudonocardineae related to Actinoalloteichus, containing Goodfellowia coeruleoviolacea gen. nov., comb. nov. gen. nov., comb. nov.</title>
        <authorList>
            <person name="Labeda D."/>
        </authorList>
    </citation>
    <scope>NUCLEOTIDE SEQUENCE [LARGE SCALE GENOMIC DNA]</scope>
    <source>
        <strain evidence="3 4">AN110305</strain>
    </source>
</reference>
<dbReference type="Pfam" id="PF00106">
    <property type="entry name" value="adh_short"/>
    <property type="match status" value="1"/>
</dbReference>
<reference evidence="3 4" key="2">
    <citation type="submission" date="2019-09" db="EMBL/GenBank/DDBJ databases">
        <authorList>
            <person name="Jin C."/>
        </authorList>
    </citation>
    <scope>NUCLEOTIDE SEQUENCE [LARGE SCALE GENOMIC DNA]</scope>
    <source>
        <strain evidence="3 4">AN110305</strain>
    </source>
</reference>
<sequence>MSTTPPPVTLITGGATGIGAAAARRLLAEGHRVAVTGRSGDRLAALAADLDAGDALLTLVGDAADYDTVLAAVERTVDTFGRLDHVVANAGFSSHDDLADGDPEQWREMLLTNVLGPAVLVKAALPALRETGGRIVLVGSTAGVKNTPGNMYSVTKWAVSALAENTRVLVTGDGVGVTLVAPGRVDTPFWDSREGGTPGGPMMTADHIADAIAFAIRQPAGIDVNTVVVRPVGQVV</sequence>
<dbReference type="AlphaFoldDB" id="A0A5B2XRZ5"/>
<comment type="caution">
    <text evidence="3">The sequence shown here is derived from an EMBL/GenBank/DDBJ whole genome shotgun (WGS) entry which is preliminary data.</text>
</comment>
<evidence type="ECO:0000256" key="1">
    <source>
        <dbReference type="ARBA" id="ARBA00006484"/>
    </source>
</evidence>
<dbReference type="Gene3D" id="3.40.50.720">
    <property type="entry name" value="NAD(P)-binding Rossmann-like Domain"/>
    <property type="match status" value="1"/>
</dbReference>
<protein>
    <submittedName>
        <fullName evidence="3">SDR family oxidoreductase</fullName>
    </submittedName>
</protein>
<dbReference type="PRINTS" id="PR00081">
    <property type="entry name" value="GDHRDH"/>
</dbReference>
<dbReference type="CDD" id="cd05233">
    <property type="entry name" value="SDR_c"/>
    <property type="match status" value="1"/>
</dbReference>
<keyword evidence="2" id="KW-0560">Oxidoreductase</keyword>
<evidence type="ECO:0000313" key="4">
    <source>
        <dbReference type="Proteomes" id="UP000323454"/>
    </source>
</evidence>
<dbReference type="PANTHER" id="PTHR43669:SF3">
    <property type="entry name" value="ALCOHOL DEHYDROGENASE, PUTATIVE (AFU_ORTHOLOGUE AFUA_3G03445)-RELATED"/>
    <property type="match status" value="1"/>
</dbReference>
<comment type="similarity">
    <text evidence="1">Belongs to the short-chain dehydrogenases/reductases (SDR) family.</text>
</comment>
<dbReference type="SUPFAM" id="SSF51735">
    <property type="entry name" value="NAD(P)-binding Rossmann-fold domains"/>
    <property type="match status" value="1"/>
</dbReference>